<evidence type="ECO:0000313" key="2">
    <source>
        <dbReference type="EMBL" id="GAA5061377.1"/>
    </source>
</evidence>
<dbReference type="EMBL" id="BAABKX010000019">
    <property type="protein sequence ID" value="GAA5061377.1"/>
    <property type="molecule type" value="Genomic_DNA"/>
</dbReference>
<comment type="caution">
    <text evidence="2">The sequence shown here is derived from an EMBL/GenBank/DDBJ whole genome shotgun (WGS) entry which is preliminary data.</text>
</comment>
<dbReference type="InterPro" id="IPR036388">
    <property type="entry name" value="WH-like_DNA-bd_sf"/>
</dbReference>
<organism evidence="2 3">
    <name type="scientific">Haladaptatus pallidirubidus</name>
    <dbReference type="NCBI Taxonomy" id="1008152"/>
    <lineage>
        <taxon>Archaea</taxon>
        <taxon>Methanobacteriati</taxon>
        <taxon>Methanobacteriota</taxon>
        <taxon>Stenosarchaea group</taxon>
        <taxon>Halobacteria</taxon>
        <taxon>Halobacteriales</taxon>
        <taxon>Haladaptataceae</taxon>
        <taxon>Haladaptatus</taxon>
    </lineage>
</organism>
<proteinExistence type="predicted"/>
<dbReference type="Pfam" id="PF08279">
    <property type="entry name" value="HTH_11"/>
    <property type="match status" value="1"/>
</dbReference>
<dbReference type="InterPro" id="IPR013196">
    <property type="entry name" value="HTH_11"/>
</dbReference>
<dbReference type="InterPro" id="IPR036390">
    <property type="entry name" value="WH_DNA-bd_sf"/>
</dbReference>
<dbReference type="Gene3D" id="1.10.10.10">
    <property type="entry name" value="Winged helix-like DNA-binding domain superfamily/Winged helix DNA-binding domain"/>
    <property type="match status" value="1"/>
</dbReference>
<reference evidence="2 3" key="1">
    <citation type="journal article" date="2019" name="Int. J. Syst. Evol. Microbiol.">
        <title>The Global Catalogue of Microorganisms (GCM) 10K type strain sequencing project: providing services to taxonomists for standard genome sequencing and annotation.</title>
        <authorList>
            <consortium name="The Broad Institute Genomics Platform"/>
            <consortium name="The Broad Institute Genome Sequencing Center for Infectious Disease"/>
            <person name="Wu L."/>
            <person name="Ma J."/>
        </authorList>
    </citation>
    <scope>NUCLEOTIDE SEQUENCE [LARGE SCALE GENOMIC DNA]</scope>
    <source>
        <strain evidence="2 3">JCM 17504</strain>
    </source>
</reference>
<evidence type="ECO:0000259" key="1">
    <source>
        <dbReference type="Pfam" id="PF08279"/>
    </source>
</evidence>
<protein>
    <recommendedName>
        <fullName evidence="1">Helix-turn-helix type 11 domain-containing protein</fullName>
    </recommendedName>
</protein>
<feature type="domain" description="Helix-turn-helix type 11" evidence="1">
    <location>
        <begin position="3"/>
        <end position="36"/>
    </location>
</feature>
<sequence>MREASDPVVTAKELSERLDCSSEAVRQKLVQLHDQGLIERRKVGAGAVIWWIDDDAAEPSGINVDDPFWSLKSAAGEPVAEDEIDDILYGGDE</sequence>
<name>A0AAV3UP27_9EURY</name>
<evidence type="ECO:0000313" key="3">
    <source>
        <dbReference type="Proteomes" id="UP001501729"/>
    </source>
</evidence>
<dbReference type="AlphaFoldDB" id="A0AAV3UP27"/>
<dbReference type="SUPFAM" id="SSF46785">
    <property type="entry name" value="Winged helix' DNA-binding domain"/>
    <property type="match status" value="1"/>
</dbReference>
<accession>A0AAV3UP27</accession>
<keyword evidence="3" id="KW-1185">Reference proteome</keyword>
<gene>
    <name evidence="2" type="ORF">GCM10025751_47590</name>
</gene>
<dbReference type="Proteomes" id="UP001501729">
    <property type="component" value="Unassembled WGS sequence"/>
</dbReference>